<evidence type="ECO:0000256" key="3">
    <source>
        <dbReference type="ARBA" id="ARBA00023163"/>
    </source>
</evidence>
<dbReference type="Gene3D" id="1.10.10.10">
    <property type="entry name" value="Winged helix-like DNA-binding domain superfamily/Winged helix DNA-binding domain"/>
    <property type="match status" value="1"/>
</dbReference>
<evidence type="ECO:0000256" key="1">
    <source>
        <dbReference type="ARBA" id="ARBA00023015"/>
    </source>
</evidence>
<accession>A0A5C1AIJ5</accession>
<dbReference type="InterPro" id="IPR036388">
    <property type="entry name" value="WH-like_DNA-bd_sf"/>
</dbReference>
<dbReference type="AlphaFoldDB" id="A0A5C1AIJ5"/>
<sequence length="269" mass="31184">MSKSGQLRLSDVRAVFRLVGDCRDLGPDRTQWNQLLAEGASRLFNCFMTNSFVARYHPVKRIEDSVILWDHWADTSARQWFFRYIHNTGVVFLPSVIRFVEPPDRIRVARRDDLFTSTQWRGSQERNDPRRTCHQDEFIYTAIPLPSRPGHFFGMSLNRGINQPAFRPRERNQVQLLHEEIAALFDTRLHLSDDPIWQGLTPRLRDVLMALRSGDSEKQIALRLGLSRHTVHEYVGALYRRFGVSSRPELMKVCQLTIVPATPSKPTST</sequence>
<evidence type="ECO:0000256" key="2">
    <source>
        <dbReference type="ARBA" id="ARBA00023125"/>
    </source>
</evidence>
<dbReference type="InterPro" id="IPR000792">
    <property type="entry name" value="Tscrpt_reg_LuxR_C"/>
</dbReference>
<dbReference type="Pfam" id="PF00196">
    <property type="entry name" value="GerE"/>
    <property type="match status" value="1"/>
</dbReference>
<dbReference type="CDD" id="cd06170">
    <property type="entry name" value="LuxR_C_like"/>
    <property type="match status" value="1"/>
</dbReference>
<dbReference type="GO" id="GO:0006355">
    <property type="term" value="P:regulation of DNA-templated transcription"/>
    <property type="evidence" value="ECO:0007669"/>
    <property type="project" value="InterPro"/>
</dbReference>
<dbReference type="EMBL" id="CP042425">
    <property type="protein sequence ID" value="QEL16788.1"/>
    <property type="molecule type" value="Genomic_DNA"/>
</dbReference>
<dbReference type="PANTHER" id="PTHR44688:SF16">
    <property type="entry name" value="DNA-BINDING TRANSCRIPTIONAL ACTIVATOR DEVR_DOSR"/>
    <property type="match status" value="1"/>
</dbReference>
<keyword evidence="3" id="KW-0804">Transcription</keyword>
<dbReference type="KEGG" id="lrs:PX52LOC_03761"/>
<dbReference type="GO" id="GO:0003677">
    <property type="term" value="F:DNA binding"/>
    <property type="evidence" value="ECO:0007669"/>
    <property type="project" value="UniProtKB-KW"/>
</dbReference>
<evidence type="ECO:0000313" key="5">
    <source>
        <dbReference type="EMBL" id="QEL16788.1"/>
    </source>
</evidence>
<keyword evidence="1" id="KW-0805">Transcription regulation</keyword>
<dbReference type="SUPFAM" id="SSF46894">
    <property type="entry name" value="C-terminal effector domain of the bipartite response regulators"/>
    <property type="match status" value="1"/>
</dbReference>
<keyword evidence="6" id="KW-1185">Reference proteome</keyword>
<dbReference type="PANTHER" id="PTHR44688">
    <property type="entry name" value="DNA-BINDING TRANSCRIPTIONAL ACTIVATOR DEVR_DOSR"/>
    <property type="match status" value="1"/>
</dbReference>
<dbReference type="PRINTS" id="PR00038">
    <property type="entry name" value="HTHLUXR"/>
</dbReference>
<name>A0A5C1AIJ5_9BACT</name>
<reference evidence="6" key="1">
    <citation type="submission" date="2019-08" db="EMBL/GenBank/DDBJ databases">
        <title>Limnoglobus roseus gen. nov., sp. nov., a novel freshwater planctomycete with a giant genome from the family Gemmataceae.</title>
        <authorList>
            <person name="Kulichevskaya I.S."/>
            <person name="Naumoff D.G."/>
            <person name="Miroshnikov K."/>
            <person name="Ivanova A."/>
            <person name="Philippov D.A."/>
            <person name="Hakobyan A."/>
            <person name="Rijpstra I.C."/>
            <person name="Sinninghe Damste J.S."/>
            <person name="Liesack W."/>
            <person name="Dedysh S.N."/>
        </authorList>
    </citation>
    <scope>NUCLEOTIDE SEQUENCE [LARGE SCALE GENOMIC DNA]</scope>
    <source>
        <strain evidence="6">PX52</strain>
    </source>
</reference>
<proteinExistence type="predicted"/>
<keyword evidence="2" id="KW-0238">DNA-binding</keyword>
<evidence type="ECO:0000313" key="6">
    <source>
        <dbReference type="Proteomes" id="UP000324974"/>
    </source>
</evidence>
<dbReference type="SMART" id="SM00421">
    <property type="entry name" value="HTH_LUXR"/>
    <property type="match status" value="1"/>
</dbReference>
<gene>
    <name evidence="5" type="ORF">PX52LOC_03761</name>
</gene>
<organism evidence="5 6">
    <name type="scientific">Limnoglobus roseus</name>
    <dbReference type="NCBI Taxonomy" id="2598579"/>
    <lineage>
        <taxon>Bacteria</taxon>
        <taxon>Pseudomonadati</taxon>
        <taxon>Planctomycetota</taxon>
        <taxon>Planctomycetia</taxon>
        <taxon>Gemmatales</taxon>
        <taxon>Gemmataceae</taxon>
        <taxon>Limnoglobus</taxon>
    </lineage>
</organism>
<feature type="domain" description="HTH luxR-type" evidence="4">
    <location>
        <begin position="197"/>
        <end position="254"/>
    </location>
</feature>
<dbReference type="InterPro" id="IPR016032">
    <property type="entry name" value="Sig_transdc_resp-reg_C-effctor"/>
</dbReference>
<evidence type="ECO:0000259" key="4">
    <source>
        <dbReference type="SMART" id="SM00421"/>
    </source>
</evidence>
<dbReference type="Proteomes" id="UP000324974">
    <property type="component" value="Chromosome"/>
</dbReference>
<dbReference type="OrthoDB" id="252792at2"/>
<protein>
    <submittedName>
        <fullName evidence="5">LuxR family transcriptional regulator</fullName>
    </submittedName>
</protein>